<dbReference type="EMBL" id="CAKOES020000398">
    <property type="protein sequence ID" value="CAH2330245.1"/>
    <property type="molecule type" value="Genomic_DNA"/>
</dbReference>
<feature type="non-terminal residue" evidence="1">
    <location>
        <position position="88"/>
    </location>
</feature>
<dbReference type="Gene3D" id="2.60.120.200">
    <property type="match status" value="1"/>
</dbReference>
<dbReference type="Proteomes" id="UP001295444">
    <property type="component" value="Unassembled WGS sequence"/>
</dbReference>
<sequence length="88" mass="9452">GNISFSCSESHVVPVTFTSSSTSYLLLPGTSQIDGLSVSFQFRTWNSDGLLLSTQLAGESAVLVLQLYNGKILLMIQKESVNILPIST</sequence>
<evidence type="ECO:0000313" key="2">
    <source>
        <dbReference type="Proteomes" id="UP001295444"/>
    </source>
</evidence>
<dbReference type="InterPro" id="IPR013320">
    <property type="entry name" value="ConA-like_dom_sf"/>
</dbReference>
<proteinExistence type="predicted"/>
<feature type="non-terminal residue" evidence="1">
    <location>
        <position position="1"/>
    </location>
</feature>
<dbReference type="SUPFAM" id="SSF49899">
    <property type="entry name" value="Concanavalin A-like lectins/glucanases"/>
    <property type="match status" value="1"/>
</dbReference>
<accession>A0AAD1TLU8</accession>
<organism evidence="1 2">
    <name type="scientific">Pelobates cultripes</name>
    <name type="common">Western spadefoot toad</name>
    <dbReference type="NCBI Taxonomy" id="61616"/>
    <lineage>
        <taxon>Eukaryota</taxon>
        <taxon>Metazoa</taxon>
        <taxon>Chordata</taxon>
        <taxon>Craniata</taxon>
        <taxon>Vertebrata</taxon>
        <taxon>Euteleostomi</taxon>
        <taxon>Amphibia</taxon>
        <taxon>Batrachia</taxon>
        <taxon>Anura</taxon>
        <taxon>Pelobatoidea</taxon>
        <taxon>Pelobatidae</taxon>
        <taxon>Pelobates</taxon>
    </lineage>
</organism>
<dbReference type="InterPro" id="IPR050372">
    <property type="entry name" value="Neurexin-related_CASP"/>
</dbReference>
<evidence type="ECO:0000313" key="1">
    <source>
        <dbReference type="EMBL" id="CAH2330245.1"/>
    </source>
</evidence>
<dbReference type="AlphaFoldDB" id="A0AAD1TLU8"/>
<keyword evidence="2" id="KW-1185">Reference proteome</keyword>
<comment type="caution">
    <text evidence="1">The sequence shown here is derived from an EMBL/GenBank/DDBJ whole genome shotgun (WGS) entry which is preliminary data.</text>
</comment>
<protein>
    <submittedName>
        <fullName evidence="1">Contactin-associated -like 5</fullName>
    </submittedName>
</protein>
<reference evidence="1" key="1">
    <citation type="submission" date="2022-03" db="EMBL/GenBank/DDBJ databases">
        <authorList>
            <person name="Alioto T."/>
            <person name="Alioto T."/>
            <person name="Gomez Garrido J."/>
        </authorList>
    </citation>
    <scope>NUCLEOTIDE SEQUENCE</scope>
</reference>
<dbReference type="PANTHER" id="PTHR15036:SF46">
    <property type="entry name" value="CONTACTIN-ASSOCIATED PROTEIN-LIKE 5"/>
    <property type="match status" value="1"/>
</dbReference>
<gene>
    <name evidence="1" type="ORF">PECUL_23A050343</name>
</gene>
<dbReference type="PANTHER" id="PTHR15036">
    <property type="entry name" value="PIKACHURIN-LIKE PROTEIN"/>
    <property type="match status" value="1"/>
</dbReference>
<name>A0AAD1TLU8_PELCU</name>